<dbReference type="EMBL" id="KV427630">
    <property type="protein sequence ID" value="KZT05442.1"/>
    <property type="molecule type" value="Genomic_DNA"/>
</dbReference>
<feature type="chain" id="PRO_5007856799" evidence="1">
    <location>
        <begin position="19"/>
        <end position="421"/>
    </location>
</feature>
<sequence>MFQSIVLLVVAVLLSVTSYPVLRRDVDSSLVPDFGVTAGIKANGSASCDGIDGTNGEPILIPCQCPPDLDTFIEELNKNVAAGYVINNPSVSITFPEDNSTASQITRINACLVTLQNLNGTGVGCPASATTWVALQKEIAAEGSSSSSSVSAASTATGTSTIASTATATSVSTSAASAATSSVAAAASSTSSHHHHKSSSAIDSASSSTISVGATAAALTGSNTTATASSDASTGSCSIVYVTVTVTDASAASATSDAVSSTLAASRTVSDSASSSALVSSSFSVSVTSAASATATATSSNVTSNESLVPDFGVTADTNPNGSGSCDGIDNASGEPILIPCSCPPSRDSFIAELSANVAAGHVLNNPSVALTFPTDNSTASQLARIDACLVTLQNLIGTGVGCPAAATTWGALQIQLTDEL</sequence>
<dbReference type="GeneID" id="63823506"/>
<accession>A0A165DR11</accession>
<protein>
    <submittedName>
        <fullName evidence="2">Uncharacterized protein</fullName>
    </submittedName>
</protein>
<name>A0A165DR11_9APHY</name>
<keyword evidence="3" id="KW-1185">Reference proteome</keyword>
<dbReference type="Proteomes" id="UP000076871">
    <property type="component" value="Unassembled WGS sequence"/>
</dbReference>
<evidence type="ECO:0000256" key="1">
    <source>
        <dbReference type="SAM" id="SignalP"/>
    </source>
</evidence>
<gene>
    <name evidence="2" type="ORF">LAESUDRAFT_702284</name>
</gene>
<dbReference type="OrthoDB" id="2140240at2759"/>
<dbReference type="InParanoid" id="A0A165DR11"/>
<dbReference type="AlphaFoldDB" id="A0A165DR11"/>
<keyword evidence="1" id="KW-0732">Signal</keyword>
<evidence type="ECO:0000313" key="2">
    <source>
        <dbReference type="EMBL" id="KZT05442.1"/>
    </source>
</evidence>
<dbReference type="RefSeq" id="XP_040763182.1">
    <property type="nucleotide sequence ID" value="XM_040906477.1"/>
</dbReference>
<organism evidence="2 3">
    <name type="scientific">Laetiporus sulphureus 93-53</name>
    <dbReference type="NCBI Taxonomy" id="1314785"/>
    <lineage>
        <taxon>Eukaryota</taxon>
        <taxon>Fungi</taxon>
        <taxon>Dikarya</taxon>
        <taxon>Basidiomycota</taxon>
        <taxon>Agaricomycotina</taxon>
        <taxon>Agaricomycetes</taxon>
        <taxon>Polyporales</taxon>
        <taxon>Laetiporus</taxon>
    </lineage>
</organism>
<proteinExistence type="predicted"/>
<evidence type="ECO:0000313" key="3">
    <source>
        <dbReference type="Proteomes" id="UP000076871"/>
    </source>
</evidence>
<feature type="signal peptide" evidence="1">
    <location>
        <begin position="1"/>
        <end position="18"/>
    </location>
</feature>
<reference evidence="2 3" key="1">
    <citation type="journal article" date="2016" name="Mol. Biol. Evol.">
        <title>Comparative Genomics of Early-Diverging Mushroom-Forming Fungi Provides Insights into the Origins of Lignocellulose Decay Capabilities.</title>
        <authorList>
            <person name="Nagy L.G."/>
            <person name="Riley R."/>
            <person name="Tritt A."/>
            <person name="Adam C."/>
            <person name="Daum C."/>
            <person name="Floudas D."/>
            <person name="Sun H."/>
            <person name="Yadav J.S."/>
            <person name="Pangilinan J."/>
            <person name="Larsson K.H."/>
            <person name="Matsuura K."/>
            <person name="Barry K."/>
            <person name="Labutti K."/>
            <person name="Kuo R."/>
            <person name="Ohm R.A."/>
            <person name="Bhattacharya S.S."/>
            <person name="Shirouzu T."/>
            <person name="Yoshinaga Y."/>
            <person name="Martin F.M."/>
            <person name="Grigoriev I.V."/>
            <person name="Hibbett D.S."/>
        </authorList>
    </citation>
    <scope>NUCLEOTIDE SEQUENCE [LARGE SCALE GENOMIC DNA]</scope>
    <source>
        <strain evidence="2 3">93-53</strain>
    </source>
</reference>